<name>E6LPA0_9FIRM</name>
<dbReference type="EMBL" id="AEPW01000076">
    <property type="protein sequence ID" value="EFU76295.1"/>
    <property type="molecule type" value="Genomic_DNA"/>
</dbReference>
<feature type="region of interest" description="Disordered" evidence="1">
    <location>
        <begin position="28"/>
        <end position="75"/>
    </location>
</feature>
<proteinExistence type="predicted"/>
<dbReference type="Proteomes" id="UP000003434">
    <property type="component" value="Unassembled WGS sequence"/>
</dbReference>
<feature type="compositionally biased region" description="Low complexity" evidence="1">
    <location>
        <begin position="50"/>
        <end position="67"/>
    </location>
</feature>
<evidence type="ECO:0000313" key="3">
    <source>
        <dbReference type="EMBL" id="EFU76295.1"/>
    </source>
</evidence>
<feature type="signal peptide" evidence="2">
    <location>
        <begin position="1"/>
        <end position="27"/>
    </location>
</feature>
<keyword evidence="2" id="KW-0732">Signal</keyword>
<reference evidence="3 4" key="1">
    <citation type="submission" date="2010-12" db="EMBL/GenBank/DDBJ databases">
        <authorList>
            <person name="Muzny D."/>
            <person name="Qin X."/>
            <person name="Deng J."/>
            <person name="Jiang H."/>
            <person name="Liu Y."/>
            <person name="Qu J."/>
            <person name="Song X.-Z."/>
            <person name="Zhang L."/>
            <person name="Thornton R."/>
            <person name="Coyle M."/>
            <person name="Francisco L."/>
            <person name="Jackson L."/>
            <person name="Javaid M."/>
            <person name="Korchina V."/>
            <person name="Kovar C."/>
            <person name="Mata R."/>
            <person name="Mathew T."/>
            <person name="Ngo R."/>
            <person name="Nguyen L."/>
            <person name="Nguyen N."/>
            <person name="Okwuonu G."/>
            <person name="Ongeri F."/>
            <person name="Pham C."/>
            <person name="Simmons D."/>
            <person name="Wilczek-Boney K."/>
            <person name="Hale W."/>
            <person name="Jakkamsetti A."/>
            <person name="Pham P."/>
            <person name="Ruth R."/>
            <person name="San Lucas F."/>
            <person name="Warren J."/>
            <person name="Zhang J."/>
            <person name="Zhao Z."/>
            <person name="Zhou C."/>
            <person name="Zhu D."/>
            <person name="Lee S."/>
            <person name="Bess C."/>
            <person name="Blankenburg K."/>
            <person name="Forbes L."/>
            <person name="Fu Q."/>
            <person name="Gubbala S."/>
            <person name="Hirani K."/>
            <person name="Jayaseelan J.C."/>
            <person name="Lara F."/>
            <person name="Munidasa M."/>
            <person name="Palculict T."/>
            <person name="Patil S."/>
            <person name="Pu L.-L."/>
            <person name="Saada N."/>
            <person name="Tang L."/>
            <person name="Weissenberger G."/>
            <person name="Zhu Y."/>
            <person name="Hemphill L."/>
            <person name="Shang Y."/>
            <person name="Youmans B."/>
            <person name="Ayvaz T."/>
            <person name="Ross M."/>
            <person name="Santibanez J."/>
            <person name="Aqrawi P."/>
            <person name="Gross S."/>
            <person name="Joshi V."/>
            <person name="Fowler G."/>
            <person name="Nazareth L."/>
            <person name="Reid J."/>
            <person name="Worley K."/>
            <person name="Petrosino J."/>
            <person name="Highlander S."/>
            <person name="Gibbs R."/>
        </authorList>
    </citation>
    <scope>NUCLEOTIDE SEQUENCE [LARGE SCALE GENOMIC DNA]</scope>
    <source>
        <strain evidence="3 4">DSM 3986</strain>
    </source>
</reference>
<dbReference type="PROSITE" id="PS51257">
    <property type="entry name" value="PROKAR_LIPOPROTEIN"/>
    <property type="match status" value="1"/>
</dbReference>
<dbReference type="RefSeq" id="WP_008751550.1">
    <property type="nucleotide sequence ID" value="NZ_GL622296.1"/>
</dbReference>
<evidence type="ECO:0000313" key="4">
    <source>
        <dbReference type="Proteomes" id="UP000003434"/>
    </source>
</evidence>
<feature type="chain" id="PRO_5003207922" description="Lipoprotein" evidence="2">
    <location>
        <begin position="28"/>
        <end position="258"/>
    </location>
</feature>
<comment type="caution">
    <text evidence="3">The sequence shown here is derived from an EMBL/GenBank/DDBJ whole genome shotgun (WGS) entry which is preliminary data.</text>
</comment>
<accession>E6LPA0</accession>
<evidence type="ECO:0000256" key="2">
    <source>
        <dbReference type="SAM" id="SignalP"/>
    </source>
</evidence>
<evidence type="ECO:0000256" key="1">
    <source>
        <dbReference type="SAM" id="MobiDB-lite"/>
    </source>
</evidence>
<protein>
    <recommendedName>
        <fullName evidence="5">Lipoprotein</fullName>
    </recommendedName>
</protein>
<dbReference type="eggNOG" id="ENOG5032WCF">
    <property type="taxonomic scope" value="Bacteria"/>
</dbReference>
<organism evidence="3 4">
    <name type="scientific">Lachnoanaerobaculum saburreum DSM 3986</name>
    <dbReference type="NCBI Taxonomy" id="887325"/>
    <lineage>
        <taxon>Bacteria</taxon>
        <taxon>Bacillati</taxon>
        <taxon>Bacillota</taxon>
        <taxon>Clostridia</taxon>
        <taxon>Lachnospirales</taxon>
        <taxon>Lachnospiraceae</taxon>
        <taxon>Lachnoanaerobaculum</taxon>
    </lineage>
</organism>
<dbReference type="HOGENOM" id="CLU_102499_0_0_9"/>
<gene>
    <name evidence="3" type="ORF">HMPREF0381_1785</name>
</gene>
<sequence>MKKNFKKIIMATTVAAVLMACGSNAKAVETTKAEADSTVAESVEADKAGMSIDPSAAPSSDMSAEMPNLPGAENGKVKSVTDNVIRIERISYVSNEVQSSESGESKEETPEEVDLLTDPSGINYVDMATGLVSDAPKAGDEIYAWVAPEYMASMPPQVNSYVVLTNVKKDDLHMPMYTDSIDKVEEVDGKIELTDTLNKAKWTLDKSAKPVLASTGKEVDFSEIKKGDRCLLWSENFMITTTSTEMPNIKTNRLVILK</sequence>
<dbReference type="AlphaFoldDB" id="E6LPA0"/>
<evidence type="ECO:0008006" key="5">
    <source>
        <dbReference type="Google" id="ProtNLM"/>
    </source>
</evidence>